<gene>
    <name evidence="2" type="ORF">SASPL_123512</name>
</gene>
<keyword evidence="3" id="KW-1185">Reference proteome</keyword>
<feature type="region of interest" description="Disordered" evidence="1">
    <location>
        <begin position="130"/>
        <end position="160"/>
    </location>
</feature>
<dbReference type="EMBL" id="PNBA02000008">
    <property type="protein sequence ID" value="KAG6416088.1"/>
    <property type="molecule type" value="Genomic_DNA"/>
</dbReference>
<reference evidence="2" key="2">
    <citation type="submission" date="2020-08" db="EMBL/GenBank/DDBJ databases">
        <title>Plant Genome Project.</title>
        <authorList>
            <person name="Zhang R.-G."/>
        </authorList>
    </citation>
    <scope>NUCLEOTIDE SEQUENCE</scope>
    <source>
        <strain evidence="2">Huo1</strain>
        <tissue evidence="2">Leaf</tissue>
    </source>
</reference>
<evidence type="ECO:0000313" key="2">
    <source>
        <dbReference type="EMBL" id="KAG6416088.1"/>
    </source>
</evidence>
<reference evidence="2" key="1">
    <citation type="submission" date="2018-01" db="EMBL/GenBank/DDBJ databases">
        <authorList>
            <person name="Mao J.F."/>
        </authorList>
    </citation>
    <scope>NUCLEOTIDE SEQUENCE</scope>
    <source>
        <strain evidence="2">Huo1</strain>
        <tissue evidence="2">Leaf</tissue>
    </source>
</reference>
<sequence length="517" mass="56323">MKPVSRAVVRLGPGRELLLALMNPDTPLPECDIGWTWSHEWWYTWRGSEGRAGASHGANKPGAEGDTNGGIPGGAKCQNTTSVGGSWTNHTTSSTPRGGHSSNTPRSSEPNEAERMGPDILGKLHETNDLLADGHLGSGKRNEREYPKHRSGFLPFHYPRGDGSPSAAKLVNPDRQGVAASAPRMSHGSVTRSSVGKDDAHGVRFLGEVSFQIEQILTLVFENYKSLDESSPSGIKDVFGPATRVAAPALDPALKLYKMLHDILSLEIATRKSGLGNWYAILSYDASVRLCLHSWLRGGSSSLFKKWKFTAEGCIRSKKTIGKIKVQGLFVVLQENCFLLLVLPDGFGDDLIIEVQDSQGKYCGYALVQGKKHRQCVISREPKHEKVGKIQLYTNYSISADENSYKCTSVAVETIAYDNVFGDCDERPTVSAKKLVVATCMIVAESNVVSANDQEWLGLDIMGNLYGAHERGSGPTSKAAFGSGSSDHSRPWSPISRPSSRDDCFPVVLKGNYWEKR</sequence>
<organism evidence="2">
    <name type="scientific">Salvia splendens</name>
    <name type="common">Scarlet sage</name>
    <dbReference type="NCBI Taxonomy" id="180675"/>
    <lineage>
        <taxon>Eukaryota</taxon>
        <taxon>Viridiplantae</taxon>
        <taxon>Streptophyta</taxon>
        <taxon>Embryophyta</taxon>
        <taxon>Tracheophyta</taxon>
        <taxon>Spermatophyta</taxon>
        <taxon>Magnoliopsida</taxon>
        <taxon>eudicotyledons</taxon>
        <taxon>Gunneridae</taxon>
        <taxon>Pentapetalae</taxon>
        <taxon>asterids</taxon>
        <taxon>lamiids</taxon>
        <taxon>Lamiales</taxon>
        <taxon>Lamiaceae</taxon>
        <taxon>Nepetoideae</taxon>
        <taxon>Mentheae</taxon>
        <taxon>Salviinae</taxon>
        <taxon>Salvia</taxon>
        <taxon>Salvia subgen. Calosphace</taxon>
        <taxon>core Calosphace</taxon>
    </lineage>
</organism>
<protein>
    <submittedName>
        <fullName evidence="2">Uncharacterized protein</fullName>
    </submittedName>
</protein>
<dbReference type="PANTHER" id="PTHR31110:SF2">
    <property type="entry name" value="PESTICIDAL CRYSTAL CRY8BA PROTEIN"/>
    <property type="match status" value="1"/>
</dbReference>
<dbReference type="Proteomes" id="UP000298416">
    <property type="component" value="Unassembled WGS sequence"/>
</dbReference>
<feature type="region of interest" description="Disordered" evidence="1">
    <location>
        <begin position="51"/>
        <end position="116"/>
    </location>
</feature>
<evidence type="ECO:0000313" key="3">
    <source>
        <dbReference type="Proteomes" id="UP000298416"/>
    </source>
</evidence>
<feature type="region of interest" description="Disordered" evidence="1">
    <location>
        <begin position="476"/>
        <end position="502"/>
    </location>
</feature>
<proteinExistence type="predicted"/>
<evidence type="ECO:0000256" key="1">
    <source>
        <dbReference type="SAM" id="MobiDB-lite"/>
    </source>
</evidence>
<accession>A0A8X8XQE3</accession>
<name>A0A8X8XQE3_SALSN</name>
<dbReference type="AlphaFoldDB" id="A0A8X8XQE3"/>
<comment type="caution">
    <text evidence="2">The sequence shown here is derived from an EMBL/GenBank/DDBJ whole genome shotgun (WGS) entry which is preliminary data.</text>
</comment>
<feature type="compositionally biased region" description="Polar residues" evidence="1">
    <location>
        <begin position="77"/>
        <end position="110"/>
    </location>
</feature>
<dbReference type="PANTHER" id="PTHR31110">
    <property type="entry name" value="PESTICIDAL CRYSTAL CRY8BA PROTEIN"/>
    <property type="match status" value="1"/>
</dbReference>